<dbReference type="Proteomes" id="UP000053144">
    <property type="component" value="Unassembled WGS sequence"/>
</dbReference>
<evidence type="ECO:0000256" key="5">
    <source>
        <dbReference type="ARBA" id="ARBA00023125"/>
    </source>
</evidence>
<proteinExistence type="predicted"/>
<dbReference type="EC" id="5.6.2.2" evidence="3"/>
<comment type="catalytic activity">
    <reaction evidence="1">
        <text>ATP-dependent breakage, passage and rejoining of double-stranded DNA.</text>
        <dbReference type="EC" id="5.6.2.2"/>
    </reaction>
</comment>
<dbReference type="GO" id="GO:0000712">
    <property type="term" value="P:resolution of meiotic recombination intermediates"/>
    <property type="evidence" value="ECO:0007669"/>
    <property type="project" value="TreeGrafter"/>
</dbReference>
<dbReference type="SUPFAM" id="SSF55874">
    <property type="entry name" value="ATPase domain of HSP90 chaperone/DNA topoisomerase II/histidine kinase"/>
    <property type="match status" value="1"/>
</dbReference>
<evidence type="ECO:0000256" key="2">
    <source>
        <dbReference type="ARBA" id="ARBA00001946"/>
    </source>
</evidence>
<evidence type="ECO:0000313" key="9">
    <source>
        <dbReference type="Proteomes" id="UP000053144"/>
    </source>
</evidence>
<dbReference type="STRING" id="3914.A0A0L9TB53"/>
<feature type="region of interest" description="Disordered" evidence="7">
    <location>
        <begin position="206"/>
        <end position="233"/>
    </location>
</feature>
<name>A0A0L9TB53_PHAAN</name>
<dbReference type="Gramene" id="KOM27840">
    <property type="protein sequence ID" value="KOM27840"/>
    <property type="gene ID" value="LR48_Vigan468s000200"/>
</dbReference>
<accession>A0A0L9TB53</accession>
<evidence type="ECO:0000313" key="8">
    <source>
        <dbReference type="EMBL" id="KOM27840.1"/>
    </source>
</evidence>
<keyword evidence="5" id="KW-0238">DNA-binding</keyword>
<dbReference type="InterPro" id="IPR036890">
    <property type="entry name" value="HATPase_C_sf"/>
</dbReference>
<gene>
    <name evidence="8" type="ORF">LR48_Vigan468s000200</name>
</gene>
<dbReference type="PANTHER" id="PTHR10169:SF38">
    <property type="entry name" value="DNA TOPOISOMERASE 2"/>
    <property type="match status" value="1"/>
</dbReference>
<dbReference type="GO" id="GO:0003677">
    <property type="term" value="F:DNA binding"/>
    <property type="evidence" value="ECO:0007669"/>
    <property type="project" value="UniProtKB-KW"/>
</dbReference>
<comment type="cofactor">
    <cofactor evidence="2">
        <name>Mg(2+)</name>
        <dbReference type="ChEBI" id="CHEBI:18420"/>
    </cofactor>
</comment>
<dbReference type="Gene3D" id="3.30.565.10">
    <property type="entry name" value="Histidine kinase-like ATPase, C-terminal domain"/>
    <property type="match status" value="1"/>
</dbReference>
<evidence type="ECO:0000256" key="6">
    <source>
        <dbReference type="ARBA" id="ARBA00023235"/>
    </source>
</evidence>
<dbReference type="GO" id="GO:0005634">
    <property type="term" value="C:nucleus"/>
    <property type="evidence" value="ECO:0007669"/>
    <property type="project" value="TreeGrafter"/>
</dbReference>
<reference evidence="9" key="1">
    <citation type="journal article" date="2015" name="Proc. Natl. Acad. Sci. U.S.A.">
        <title>Genome sequencing of adzuki bean (Vigna angularis) provides insight into high starch and low fat accumulation and domestication.</title>
        <authorList>
            <person name="Yang K."/>
            <person name="Tian Z."/>
            <person name="Chen C."/>
            <person name="Luo L."/>
            <person name="Zhao B."/>
            <person name="Wang Z."/>
            <person name="Yu L."/>
            <person name="Li Y."/>
            <person name="Sun Y."/>
            <person name="Li W."/>
            <person name="Chen Y."/>
            <person name="Li Y."/>
            <person name="Zhang Y."/>
            <person name="Ai D."/>
            <person name="Zhao J."/>
            <person name="Shang C."/>
            <person name="Ma Y."/>
            <person name="Wu B."/>
            <person name="Wang M."/>
            <person name="Gao L."/>
            <person name="Sun D."/>
            <person name="Zhang P."/>
            <person name="Guo F."/>
            <person name="Wang W."/>
            <person name="Li Y."/>
            <person name="Wang J."/>
            <person name="Varshney R.K."/>
            <person name="Wang J."/>
            <person name="Ling H.Q."/>
            <person name="Wan P."/>
        </authorList>
    </citation>
    <scope>NUCLEOTIDE SEQUENCE</scope>
    <source>
        <strain evidence="9">cv. Jingnong 6</strain>
    </source>
</reference>
<feature type="compositionally biased region" description="Polar residues" evidence="7">
    <location>
        <begin position="207"/>
        <end position="217"/>
    </location>
</feature>
<dbReference type="EMBL" id="KQ258399">
    <property type="protein sequence ID" value="KOM27840.1"/>
    <property type="molecule type" value="Genomic_DNA"/>
</dbReference>
<dbReference type="AlphaFoldDB" id="A0A0L9TB53"/>
<dbReference type="PANTHER" id="PTHR10169">
    <property type="entry name" value="DNA TOPOISOMERASE/GYRASE"/>
    <property type="match status" value="1"/>
</dbReference>
<keyword evidence="4" id="KW-0799">Topoisomerase</keyword>
<protein>
    <recommendedName>
        <fullName evidence="3">DNA topoisomerase (ATP-hydrolyzing)</fullName>
        <ecNumber evidence="3">5.6.2.2</ecNumber>
    </recommendedName>
</protein>
<evidence type="ECO:0000256" key="3">
    <source>
        <dbReference type="ARBA" id="ARBA00012895"/>
    </source>
</evidence>
<sequence>MLSFSFFLPSPHWGRPSQIFDLRFLRFWPLQIFDEIFVNTVDNKQQDPSMDALKVNIDAEQNTTFVFNSGDGIPVEIPELICDHLLTNSNYDVKITGGRNDDGAKLTNIFSTESKSPTKSARSSISSSLLHATTSFHLRAFSTPTTDKPFVFTADELYYFSLSNFDWKLALEHYNLSVLVTCCYNPDSASPTLVQRAEDARLACRGRSSSAEKSTLVQCEDARPEQAEDARPE</sequence>
<evidence type="ECO:0000256" key="7">
    <source>
        <dbReference type="SAM" id="MobiDB-lite"/>
    </source>
</evidence>
<feature type="compositionally biased region" description="Basic and acidic residues" evidence="7">
    <location>
        <begin position="220"/>
        <end position="233"/>
    </location>
</feature>
<evidence type="ECO:0000256" key="1">
    <source>
        <dbReference type="ARBA" id="ARBA00000185"/>
    </source>
</evidence>
<dbReference type="InterPro" id="IPR050634">
    <property type="entry name" value="DNA_Topoisomerase_II"/>
</dbReference>
<organism evidence="8 9">
    <name type="scientific">Phaseolus angularis</name>
    <name type="common">Azuki bean</name>
    <name type="synonym">Vigna angularis</name>
    <dbReference type="NCBI Taxonomy" id="3914"/>
    <lineage>
        <taxon>Eukaryota</taxon>
        <taxon>Viridiplantae</taxon>
        <taxon>Streptophyta</taxon>
        <taxon>Embryophyta</taxon>
        <taxon>Tracheophyta</taxon>
        <taxon>Spermatophyta</taxon>
        <taxon>Magnoliopsida</taxon>
        <taxon>eudicotyledons</taxon>
        <taxon>Gunneridae</taxon>
        <taxon>Pentapetalae</taxon>
        <taxon>rosids</taxon>
        <taxon>fabids</taxon>
        <taxon>Fabales</taxon>
        <taxon>Fabaceae</taxon>
        <taxon>Papilionoideae</taxon>
        <taxon>50 kb inversion clade</taxon>
        <taxon>NPAAA clade</taxon>
        <taxon>indigoferoid/millettioid clade</taxon>
        <taxon>Phaseoleae</taxon>
        <taxon>Vigna</taxon>
    </lineage>
</organism>
<keyword evidence="6" id="KW-0413">Isomerase</keyword>
<dbReference type="GO" id="GO:0000819">
    <property type="term" value="P:sister chromatid segregation"/>
    <property type="evidence" value="ECO:0007669"/>
    <property type="project" value="TreeGrafter"/>
</dbReference>
<dbReference type="GO" id="GO:0003918">
    <property type="term" value="F:DNA topoisomerase type II (double strand cut, ATP-hydrolyzing) activity"/>
    <property type="evidence" value="ECO:0007669"/>
    <property type="project" value="UniProtKB-EC"/>
</dbReference>
<evidence type="ECO:0000256" key="4">
    <source>
        <dbReference type="ARBA" id="ARBA00023029"/>
    </source>
</evidence>